<gene>
    <name evidence="2" type="ORF">PSN13_01597</name>
</gene>
<protein>
    <submittedName>
        <fullName evidence="2">Uncharacterized protein</fullName>
    </submittedName>
</protein>
<reference evidence="2 3" key="1">
    <citation type="submission" date="2018-03" db="EMBL/GenBank/DDBJ databases">
        <title>Defining the species Micromonospora saelicesensis and Micromonospora noduli under the framework of genomics.</title>
        <authorList>
            <person name="Riesco R."/>
            <person name="Trujillo M.E."/>
        </authorList>
    </citation>
    <scope>NUCLEOTIDE SEQUENCE [LARGE SCALE GENOMIC DNA]</scope>
    <source>
        <strain evidence="2 3">PSN13</strain>
    </source>
</reference>
<organism evidence="2 3">
    <name type="scientific">Micromonospora saelicesensis</name>
    <dbReference type="NCBI Taxonomy" id="285676"/>
    <lineage>
        <taxon>Bacteria</taxon>
        <taxon>Bacillati</taxon>
        <taxon>Actinomycetota</taxon>
        <taxon>Actinomycetes</taxon>
        <taxon>Micromonosporales</taxon>
        <taxon>Micromonosporaceae</taxon>
        <taxon>Micromonospora</taxon>
    </lineage>
</organism>
<name>A0A328NX21_9ACTN</name>
<accession>A0A328NX21</accession>
<comment type="caution">
    <text evidence="2">The sequence shown here is derived from an EMBL/GenBank/DDBJ whole genome shotgun (WGS) entry which is preliminary data.</text>
</comment>
<dbReference type="EMBL" id="PYAG01000005">
    <property type="protein sequence ID" value="RAO37602.1"/>
    <property type="molecule type" value="Genomic_DNA"/>
</dbReference>
<feature type="region of interest" description="Disordered" evidence="1">
    <location>
        <begin position="1"/>
        <end position="25"/>
    </location>
</feature>
<sequence length="257" mass="26931">MSFFRKRSTQPPTAHRTVETPAPLRPDSASAVLNVLTTGLDSAVPEDRRAGISAALGGPIDSSEDCESRRAFIALDWLVRTWTPRWTRFVPGVGEELAVNLEGLPPITDLATAEAAGNFVGVLASTPAQAEITIAEYKGNIYDEAAAAAARSAASRVCAESAGTAVADAAASTVLEACLAARTDVAVNGVTAIALLVSLDGVAPYIQHWAAGPGEIEAKTLSIRALAPHAAWRSLESTAESLQQSALQLHRRLVELR</sequence>
<evidence type="ECO:0000313" key="2">
    <source>
        <dbReference type="EMBL" id="RAO37602.1"/>
    </source>
</evidence>
<evidence type="ECO:0000256" key="1">
    <source>
        <dbReference type="SAM" id="MobiDB-lite"/>
    </source>
</evidence>
<proteinExistence type="predicted"/>
<dbReference type="AlphaFoldDB" id="A0A328NX21"/>
<dbReference type="RefSeq" id="WP_146766143.1">
    <property type="nucleotide sequence ID" value="NZ_CP192017.1"/>
</dbReference>
<evidence type="ECO:0000313" key="3">
    <source>
        <dbReference type="Proteomes" id="UP000249419"/>
    </source>
</evidence>
<dbReference type="Proteomes" id="UP000249419">
    <property type="component" value="Unassembled WGS sequence"/>
</dbReference>